<protein>
    <submittedName>
        <fullName evidence="1">Uncharacterized protein</fullName>
    </submittedName>
</protein>
<reference evidence="1 2" key="1">
    <citation type="submission" date="2017-05" db="EMBL/GenBank/DDBJ databases">
        <authorList>
            <person name="Song R."/>
            <person name="Chenine A.L."/>
            <person name="Ruprecht R.M."/>
        </authorList>
    </citation>
    <scope>NUCLEOTIDE SEQUENCE [LARGE SCALE GENOMIC DNA]</scope>
    <source>
        <strain evidence="1 2">PR350</strain>
    </source>
</reference>
<evidence type="ECO:0000313" key="1">
    <source>
        <dbReference type="EMBL" id="OTM94222.1"/>
    </source>
</evidence>
<comment type="caution">
    <text evidence="1">The sequence shown here is derived from an EMBL/GenBank/DDBJ whole genome shotgun (WGS) entry which is preliminary data.</text>
</comment>
<accession>A0A241ZIZ4</accession>
<dbReference type="RefSeq" id="WP_086249549.1">
    <property type="nucleotide sequence ID" value="NZ_JAKRBR010000008.1"/>
</dbReference>
<dbReference type="EMBL" id="NGEL01000007">
    <property type="protein sequence ID" value="OTM94222.1"/>
    <property type="molecule type" value="Genomic_DNA"/>
</dbReference>
<organism evidence="1 2">
    <name type="scientific">Acinetobacter baumannii</name>
    <dbReference type="NCBI Taxonomy" id="470"/>
    <lineage>
        <taxon>Bacteria</taxon>
        <taxon>Pseudomonadati</taxon>
        <taxon>Pseudomonadota</taxon>
        <taxon>Gammaproteobacteria</taxon>
        <taxon>Moraxellales</taxon>
        <taxon>Moraxellaceae</taxon>
        <taxon>Acinetobacter</taxon>
        <taxon>Acinetobacter calcoaceticus/baumannii complex</taxon>
    </lineage>
</organism>
<dbReference type="Proteomes" id="UP000194699">
    <property type="component" value="Unassembled WGS sequence"/>
</dbReference>
<evidence type="ECO:0000313" key="2">
    <source>
        <dbReference type="Proteomes" id="UP000194699"/>
    </source>
</evidence>
<proteinExistence type="predicted"/>
<dbReference type="Pfam" id="PF03382">
    <property type="entry name" value="DUF285"/>
    <property type="match status" value="2"/>
</dbReference>
<sequence>MSCTVFKSTNTVDQSINVFPPKGYVSNVRIVRNQDVENGDIFKFRNDNPKEFKVVGGTLTCASLGIIDPVTEGIFNPAMEVTLKLDAGRDYAYLSWKDKDRILGFDPPDGSTFFGAYPDYSLGVHTDGATTINGICMRIGSFNQRVNSWDVSQVEDAGYCFANATNFDREVNWDAPKLLSINNLLMGTAKFNKDITIRSAKPTNISFMLNGAASFNSKLNIDTSECDNFSNMLAGAKKFNQPLTNFNFGKAVFLNNFLLGAASFNQTVEFGNTPNLVEAYYLFAESAFNKPIKFNAPNLRDASGWFSYNKVFNNTITGSFRSVVSMAYFFWYATSFNQPINDWDIRNVSNFEGFMRGATSFNQDLSAWPAKFNVNANMADVSSAPNWSTENYDKYLNALWLDVGTTRQNEWANGTSPKTVYAQVKRSATSQAAVSGLIGAGWTIIDGGLA</sequence>
<dbReference type="InterPro" id="IPR005046">
    <property type="entry name" value="DUF285"/>
</dbReference>
<name>A0A241ZIZ4_ACIBA</name>
<gene>
    <name evidence="1" type="ORF">B9X95_00645</name>
</gene>
<dbReference type="AlphaFoldDB" id="A0A241ZIZ4"/>